<proteinExistence type="predicted"/>
<feature type="transmembrane region" description="Helical" evidence="2">
    <location>
        <begin position="177"/>
        <end position="196"/>
    </location>
</feature>
<keyword evidence="2" id="KW-0472">Membrane</keyword>
<dbReference type="Proteomes" id="UP001497512">
    <property type="component" value="Chromosome 11"/>
</dbReference>
<evidence type="ECO:0000256" key="1">
    <source>
        <dbReference type="SAM" id="MobiDB-lite"/>
    </source>
</evidence>
<accession>A0ABP0TH70</accession>
<feature type="transmembrane region" description="Helical" evidence="2">
    <location>
        <begin position="101"/>
        <end position="124"/>
    </location>
</feature>
<feature type="compositionally biased region" description="Basic and acidic residues" evidence="1">
    <location>
        <begin position="214"/>
        <end position="235"/>
    </location>
</feature>
<feature type="transmembrane region" description="Helical" evidence="2">
    <location>
        <begin position="30"/>
        <end position="50"/>
    </location>
</feature>
<organism evidence="3 4">
    <name type="scientific">Sphagnum troendelagicum</name>
    <dbReference type="NCBI Taxonomy" id="128251"/>
    <lineage>
        <taxon>Eukaryota</taxon>
        <taxon>Viridiplantae</taxon>
        <taxon>Streptophyta</taxon>
        <taxon>Embryophyta</taxon>
        <taxon>Bryophyta</taxon>
        <taxon>Sphagnophytina</taxon>
        <taxon>Sphagnopsida</taxon>
        <taxon>Sphagnales</taxon>
        <taxon>Sphagnaceae</taxon>
        <taxon>Sphagnum</taxon>
    </lineage>
</organism>
<dbReference type="PANTHER" id="PTHR31970">
    <property type="match status" value="1"/>
</dbReference>
<feature type="transmembrane region" description="Helical" evidence="2">
    <location>
        <begin position="467"/>
        <end position="483"/>
    </location>
</feature>
<sequence length="512" mass="54793">MSLSSVPSFLSTPWLRIKRNLQVKNGWEEVSGALGDLGTFIPIVIALTLVNHLDLGTTLLFTGAYNIITGLVFGVPMPVQPMKAIASVAITPGDPLTVPQIMAAGITTAAVLVFLGITGLMTVVTRWVPLSVVRGIQLSQGISFSITACKYILINQALGGGSGGGGARSWVGLDGKLLAIAGLLVIVIVSGVGEVTRDLPQMEAHNVERMENLKMADGKSHSEGNDLRGQSKDPELGSSDIIVSHTEILEKMEEKKMMKKRNWIKSITIPTALLVFVLGVVLAFIRQPSIGKQLRVGPSTPHVVHISRRDWRIGFVRAAIPQIPLSVLNSVFAVCKLSQDLFPSQDAVSSFSVSISVGLMNLVGCWFGAMPACHGAGGLAGQYRFGARSGFSVVFLGTAKLLLGLLLGSSLIHILSKFPVGLLGVLLLFAGLELAMACRDQTTRTDAFVMLVVTVVSLTDYTSYGSAMGFGCGMVAAILLRIRETKFWEKLCRLMPWMSQHASTEQDSATQY</sequence>
<gene>
    <name evidence="3" type="ORF">CSSPTR1EN2_LOCUS3486</name>
</gene>
<dbReference type="EMBL" id="OZ019903">
    <property type="protein sequence ID" value="CAK9196463.1"/>
    <property type="molecule type" value="Genomic_DNA"/>
</dbReference>
<protein>
    <recommendedName>
        <fullName evidence="5">Molybdate transporter 1</fullName>
    </recommendedName>
</protein>
<evidence type="ECO:0000256" key="2">
    <source>
        <dbReference type="SAM" id="Phobius"/>
    </source>
</evidence>
<name>A0ABP0TH70_9BRYO</name>
<evidence type="ECO:0000313" key="3">
    <source>
        <dbReference type="EMBL" id="CAK9196463.1"/>
    </source>
</evidence>
<evidence type="ECO:0000313" key="4">
    <source>
        <dbReference type="Proteomes" id="UP001497512"/>
    </source>
</evidence>
<reference evidence="3" key="1">
    <citation type="submission" date="2024-02" db="EMBL/GenBank/DDBJ databases">
        <authorList>
            <consortium name="ELIXIR-Norway"/>
            <consortium name="Elixir Norway"/>
        </authorList>
    </citation>
    <scope>NUCLEOTIDE SEQUENCE</scope>
</reference>
<dbReference type="Pfam" id="PF16983">
    <property type="entry name" value="MFS_MOT1"/>
    <property type="match status" value="2"/>
</dbReference>
<keyword evidence="2" id="KW-0812">Transmembrane</keyword>
<dbReference type="PANTHER" id="PTHR31970:SF0">
    <property type="entry name" value="MOLYBDATE TRANSPORTER 1"/>
    <property type="match status" value="1"/>
</dbReference>
<feature type="region of interest" description="Disordered" evidence="1">
    <location>
        <begin position="214"/>
        <end position="237"/>
    </location>
</feature>
<feature type="transmembrane region" description="Helical" evidence="2">
    <location>
        <begin position="57"/>
        <end position="75"/>
    </location>
</feature>
<dbReference type="InterPro" id="IPR031563">
    <property type="entry name" value="MOT1/MOT2"/>
</dbReference>
<keyword evidence="2" id="KW-1133">Transmembrane helix</keyword>
<feature type="transmembrane region" description="Helical" evidence="2">
    <location>
        <begin position="390"/>
        <end position="412"/>
    </location>
</feature>
<feature type="transmembrane region" description="Helical" evidence="2">
    <location>
        <begin position="418"/>
        <end position="438"/>
    </location>
</feature>
<feature type="transmembrane region" description="Helical" evidence="2">
    <location>
        <begin position="347"/>
        <end position="369"/>
    </location>
</feature>
<evidence type="ECO:0008006" key="5">
    <source>
        <dbReference type="Google" id="ProtNLM"/>
    </source>
</evidence>
<feature type="transmembrane region" description="Helical" evidence="2">
    <location>
        <begin position="263"/>
        <end position="285"/>
    </location>
</feature>
<feature type="transmembrane region" description="Helical" evidence="2">
    <location>
        <begin position="136"/>
        <end position="157"/>
    </location>
</feature>
<keyword evidence="4" id="KW-1185">Reference proteome</keyword>